<dbReference type="EMBL" id="JBEAFC010000008">
    <property type="protein sequence ID" value="KAL1543873.1"/>
    <property type="molecule type" value="Genomic_DNA"/>
</dbReference>
<feature type="coiled-coil region" evidence="2">
    <location>
        <begin position="234"/>
        <end position="282"/>
    </location>
</feature>
<accession>A0ABD1GLC8</accession>
<feature type="coiled-coil region" evidence="2">
    <location>
        <begin position="589"/>
        <end position="624"/>
    </location>
</feature>
<feature type="region of interest" description="Disordered" evidence="3">
    <location>
        <begin position="20"/>
        <end position="44"/>
    </location>
</feature>
<evidence type="ECO:0000256" key="1">
    <source>
        <dbReference type="ARBA" id="ARBA00023054"/>
    </source>
</evidence>
<evidence type="ECO:0000256" key="2">
    <source>
        <dbReference type="SAM" id="Coils"/>
    </source>
</evidence>
<dbReference type="Proteomes" id="UP001567538">
    <property type="component" value="Unassembled WGS sequence"/>
</dbReference>
<gene>
    <name evidence="4" type="ORF">AAHA92_20792</name>
</gene>
<reference evidence="4 5" key="1">
    <citation type="submission" date="2024-06" db="EMBL/GenBank/DDBJ databases">
        <title>A chromosome level genome sequence of Diviner's sage (Salvia divinorum).</title>
        <authorList>
            <person name="Ford S.A."/>
            <person name="Ro D.-K."/>
            <person name="Ness R.W."/>
            <person name="Phillips M.A."/>
        </authorList>
    </citation>
    <scope>NUCLEOTIDE SEQUENCE [LARGE SCALE GENOMIC DNA]</scope>
    <source>
        <strain evidence="4">SAF-2024a</strain>
        <tissue evidence="4">Leaf</tissue>
    </source>
</reference>
<name>A0ABD1GLC8_SALDI</name>
<keyword evidence="5" id="KW-1185">Reference proteome</keyword>
<evidence type="ECO:0000313" key="5">
    <source>
        <dbReference type="Proteomes" id="UP001567538"/>
    </source>
</evidence>
<feature type="coiled-coil region" evidence="2">
    <location>
        <begin position="481"/>
        <end position="550"/>
    </location>
</feature>
<dbReference type="PANTHER" id="PTHR23160">
    <property type="entry name" value="SYNAPTONEMAL COMPLEX PROTEIN-RELATED"/>
    <property type="match status" value="1"/>
</dbReference>
<dbReference type="AlphaFoldDB" id="A0ABD1GLC8"/>
<keyword evidence="1 2" id="KW-0175">Coiled coil</keyword>
<organism evidence="4 5">
    <name type="scientific">Salvia divinorum</name>
    <name type="common">Maria pastora</name>
    <name type="synonym">Diviner's sage</name>
    <dbReference type="NCBI Taxonomy" id="28513"/>
    <lineage>
        <taxon>Eukaryota</taxon>
        <taxon>Viridiplantae</taxon>
        <taxon>Streptophyta</taxon>
        <taxon>Embryophyta</taxon>
        <taxon>Tracheophyta</taxon>
        <taxon>Spermatophyta</taxon>
        <taxon>Magnoliopsida</taxon>
        <taxon>eudicotyledons</taxon>
        <taxon>Gunneridae</taxon>
        <taxon>Pentapetalae</taxon>
        <taxon>asterids</taxon>
        <taxon>lamiids</taxon>
        <taxon>Lamiales</taxon>
        <taxon>Lamiaceae</taxon>
        <taxon>Nepetoideae</taxon>
        <taxon>Mentheae</taxon>
        <taxon>Salviinae</taxon>
        <taxon>Salvia</taxon>
        <taxon>Salvia subgen. Calosphace</taxon>
    </lineage>
</organism>
<sequence length="867" mass="99854">MSRLLGLSGIRSLEQFKSLSGSSSGAANKKIMPNASLGTPESVSSGSFANLKLTAEKLVREQASARTDLELANSKLKKLTEQISVLEEKLQIAYNENAKLKVMQKEDEKLWKGLESKFSSTTTLCDQLVETLQQLNGQVQQAEKDKAYFEDKLLATSVTLSDLHENMKSMCSKLDSSEQTIRTREKELLELGLEKVNLETALGNVQNRAACLIEEKDSVLKKLEKDGAARRITLENLTTSMEKLQLELRVKEDDVLELSFSKEKLERENKDLLSSRDNFSDRLQLAVVEVNNLKEFVTMLVVKFKELESKSLAFSEKFIQLNSLFDSCLKLAQQEKDLVSKCAQRKFDQINDQCASVVSEKNALQLVNHELKNKILELQKEQEFSMVQHVEECRLAEEKIRKLESEAGTLVSKQSEMQASILKLEDNLRASSENSRISEEKVQDLSMKLSELELSSKGLIDGLNTEILKKQEESYVLQKEVEKREENIHLLEERVKELENKVEEEEQLLVELKTREEQIGNQKAEVMASLVDTESKLQEAKKEYNHMLESKHLELSKHLKEISQRNDQAINDIRMKYEVEKQETVNLEKDKADKIIQDVEKRCEQKVEEIKEESRQRLLQVQEEHAAAVSNIHKEHAKRETSLTSKHTEELRRTELHAEAELREKTKMLRSEHEAQLRALRCEHEDECKRLEEELDIQKEKEERQRTLLQLQWKVMGDNPQEDQEVTSKKNYSITSKMRNKESNKRIQQSLNRAEVDEKATQTPVSNMLKKAENVNNLPKHSRKVTHHEYEIETSNGRTITKRRKTKSTVMFADPRKQRKKETPKAKTPKNVIQRGKEGIPPKPSNIGDLFTEGSLNPYVDDPYAFD</sequence>
<feature type="region of interest" description="Disordered" evidence="3">
    <location>
        <begin position="815"/>
        <end position="867"/>
    </location>
</feature>
<feature type="coiled-coil region" evidence="2">
    <location>
        <begin position="62"/>
        <end position="152"/>
    </location>
</feature>
<proteinExistence type="predicted"/>
<comment type="caution">
    <text evidence="4">The sequence shown here is derived from an EMBL/GenBank/DDBJ whole genome shotgun (WGS) entry which is preliminary data.</text>
</comment>
<protein>
    <submittedName>
        <fullName evidence="4">Synaptonemal complex protein 1-like isoform X4</fullName>
    </submittedName>
</protein>
<evidence type="ECO:0000313" key="4">
    <source>
        <dbReference type="EMBL" id="KAL1543873.1"/>
    </source>
</evidence>
<feature type="coiled-coil region" evidence="2">
    <location>
        <begin position="663"/>
        <end position="712"/>
    </location>
</feature>
<evidence type="ECO:0000256" key="3">
    <source>
        <dbReference type="SAM" id="MobiDB-lite"/>
    </source>
</evidence>
<dbReference type="PANTHER" id="PTHR23160:SF3">
    <property type="entry name" value="SYNAPTONEMAL COMPLEX PROTEIN 1-RELATED"/>
    <property type="match status" value="1"/>
</dbReference>
<feature type="coiled-coil region" evidence="2">
    <location>
        <begin position="361"/>
        <end position="413"/>
    </location>
</feature>